<keyword evidence="2" id="KW-1185">Reference proteome</keyword>
<name>A0A9X2VGN1_9PSEU</name>
<comment type="caution">
    <text evidence="1">The sequence shown here is derived from an EMBL/GenBank/DDBJ whole genome shotgun (WGS) entry which is preliminary data.</text>
</comment>
<gene>
    <name evidence="1" type="ORF">NZH93_04415</name>
</gene>
<dbReference type="Proteomes" id="UP001141259">
    <property type="component" value="Unassembled WGS sequence"/>
</dbReference>
<reference evidence="1" key="1">
    <citation type="submission" date="2022-08" db="EMBL/GenBank/DDBJ databases">
        <authorList>
            <person name="Tistechok S."/>
            <person name="Samborskyy M."/>
            <person name="Roman I."/>
        </authorList>
    </citation>
    <scope>NUCLEOTIDE SEQUENCE</scope>
    <source>
        <strain evidence="1">DSM 103496</strain>
    </source>
</reference>
<dbReference type="AlphaFoldDB" id="A0A9X2VGN1"/>
<proteinExistence type="predicted"/>
<evidence type="ECO:0000313" key="2">
    <source>
        <dbReference type="Proteomes" id="UP001141259"/>
    </source>
</evidence>
<accession>A0A9X2VGN1</accession>
<organism evidence="1 2">
    <name type="scientific">Umezawaea endophytica</name>
    <dbReference type="NCBI Taxonomy" id="1654476"/>
    <lineage>
        <taxon>Bacteria</taxon>
        <taxon>Bacillati</taxon>
        <taxon>Actinomycetota</taxon>
        <taxon>Actinomycetes</taxon>
        <taxon>Pseudonocardiales</taxon>
        <taxon>Pseudonocardiaceae</taxon>
        <taxon>Umezawaea</taxon>
    </lineage>
</organism>
<sequence length="113" mass="11776">MPEPVLLSIAVAVATNAVKGLYELVKSKFSGDPVATGVLEAAQDAAPDSPEVARLGEALEKAEEQDPEFGERLRGQWESTVTVTQTGHVTNQMSGTVNGNVLQAGDVHGGVSF</sequence>
<dbReference type="EMBL" id="JANYMP010000002">
    <property type="protein sequence ID" value="MCS7476089.1"/>
    <property type="molecule type" value="Genomic_DNA"/>
</dbReference>
<protein>
    <submittedName>
        <fullName evidence="1">Uncharacterized protein</fullName>
    </submittedName>
</protein>
<dbReference type="RefSeq" id="WP_259621605.1">
    <property type="nucleotide sequence ID" value="NZ_JANYMP010000002.1"/>
</dbReference>
<evidence type="ECO:0000313" key="1">
    <source>
        <dbReference type="EMBL" id="MCS7476089.1"/>
    </source>
</evidence>